<protein>
    <submittedName>
        <fullName evidence="1">Uncharacterized protein</fullName>
    </submittedName>
</protein>
<accession>A0AAN8YS96</accession>
<evidence type="ECO:0000313" key="1">
    <source>
        <dbReference type="EMBL" id="KAK6802487.1"/>
    </source>
</evidence>
<evidence type="ECO:0000313" key="2">
    <source>
        <dbReference type="Proteomes" id="UP001371456"/>
    </source>
</evidence>
<dbReference type="EMBL" id="JBANQN010000001">
    <property type="protein sequence ID" value="KAK6802487.1"/>
    <property type="molecule type" value="Genomic_DNA"/>
</dbReference>
<keyword evidence="2" id="KW-1185">Reference proteome</keyword>
<name>A0AAN8YS96_SOLBU</name>
<gene>
    <name evidence="1" type="ORF">RDI58_000267</name>
</gene>
<comment type="caution">
    <text evidence="1">The sequence shown here is derived from an EMBL/GenBank/DDBJ whole genome shotgun (WGS) entry which is preliminary data.</text>
</comment>
<reference evidence="1 2" key="1">
    <citation type="submission" date="2024-02" db="EMBL/GenBank/DDBJ databases">
        <title>de novo genome assembly of Solanum bulbocastanum strain 11H21.</title>
        <authorList>
            <person name="Hosaka A.J."/>
        </authorList>
    </citation>
    <scope>NUCLEOTIDE SEQUENCE [LARGE SCALE GENOMIC DNA]</scope>
    <source>
        <tissue evidence="1">Young leaves</tissue>
    </source>
</reference>
<sequence>MQSLQTLRSIASENDANKRCMESAGATTFFASIINNSNEVFKEEGFMSTKDDALTILYQLKLSE</sequence>
<dbReference type="Proteomes" id="UP001371456">
    <property type="component" value="Unassembled WGS sequence"/>
</dbReference>
<dbReference type="AlphaFoldDB" id="A0AAN8YS96"/>
<proteinExistence type="predicted"/>
<organism evidence="1 2">
    <name type="scientific">Solanum bulbocastanum</name>
    <name type="common">Wild potato</name>
    <dbReference type="NCBI Taxonomy" id="147425"/>
    <lineage>
        <taxon>Eukaryota</taxon>
        <taxon>Viridiplantae</taxon>
        <taxon>Streptophyta</taxon>
        <taxon>Embryophyta</taxon>
        <taxon>Tracheophyta</taxon>
        <taxon>Spermatophyta</taxon>
        <taxon>Magnoliopsida</taxon>
        <taxon>eudicotyledons</taxon>
        <taxon>Gunneridae</taxon>
        <taxon>Pentapetalae</taxon>
        <taxon>asterids</taxon>
        <taxon>lamiids</taxon>
        <taxon>Solanales</taxon>
        <taxon>Solanaceae</taxon>
        <taxon>Solanoideae</taxon>
        <taxon>Solaneae</taxon>
        <taxon>Solanum</taxon>
    </lineage>
</organism>